<proteinExistence type="predicted"/>
<dbReference type="Ensembl" id="ENSMALT00000025450.1">
    <property type="protein sequence ID" value="ENSMALP00000024980.1"/>
    <property type="gene ID" value="ENSMALG00000017386.1"/>
</dbReference>
<dbReference type="AlphaFoldDB" id="A0A3Q3K6R6"/>
<dbReference type="Pfam" id="PF15035">
    <property type="entry name" value="Rootletin"/>
    <property type="match status" value="1"/>
</dbReference>
<feature type="coiled-coil region" evidence="2">
    <location>
        <begin position="87"/>
        <end position="184"/>
    </location>
</feature>
<evidence type="ECO:0000313" key="4">
    <source>
        <dbReference type="Ensembl" id="ENSMALP00000024980.1"/>
    </source>
</evidence>
<keyword evidence="5" id="KW-1185">Reference proteome</keyword>
<dbReference type="STRING" id="43700.ENSMALP00000024980"/>
<protein>
    <recommendedName>
        <fullName evidence="3">Rootletin-like coiled-coil domain-containing protein</fullName>
    </recommendedName>
</protein>
<evidence type="ECO:0000256" key="1">
    <source>
        <dbReference type="ARBA" id="ARBA00023054"/>
    </source>
</evidence>
<dbReference type="Proteomes" id="UP000261600">
    <property type="component" value="Unplaced"/>
</dbReference>
<feature type="domain" description="Rootletin-like coiled-coil" evidence="3">
    <location>
        <begin position="70"/>
        <end position="193"/>
    </location>
</feature>
<dbReference type="InterPro" id="IPR055167">
    <property type="entry name" value="Rootletin-like_CC"/>
</dbReference>
<reference evidence="4" key="1">
    <citation type="submission" date="2025-08" db="UniProtKB">
        <authorList>
            <consortium name="Ensembl"/>
        </authorList>
    </citation>
    <scope>IDENTIFICATION</scope>
</reference>
<reference evidence="4" key="2">
    <citation type="submission" date="2025-09" db="UniProtKB">
        <authorList>
            <consortium name="Ensembl"/>
        </authorList>
    </citation>
    <scope>IDENTIFICATION</scope>
</reference>
<accession>A0A3Q3K6R6</accession>
<evidence type="ECO:0000256" key="2">
    <source>
        <dbReference type="SAM" id="Coils"/>
    </source>
</evidence>
<keyword evidence="1 2" id="KW-0175">Coiled coil</keyword>
<evidence type="ECO:0000259" key="3">
    <source>
        <dbReference type="Pfam" id="PF15035"/>
    </source>
</evidence>
<organism evidence="4 5">
    <name type="scientific">Monopterus albus</name>
    <name type="common">Swamp eel</name>
    <dbReference type="NCBI Taxonomy" id="43700"/>
    <lineage>
        <taxon>Eukaryota</taxon>
        <taxon>Metazoa</taxon>
        <taxon>Chordata</taxon>
        <taxon>Craniata</taxon>
        <taxon>Vertebrata</taxon>
        <taxon>Euteleostomi</taxon>
        <taxon>Actinopterygii</taxon>
        <taxon>Neopterygii</taxon>
        <taxon>Teleostei</taxon>
        <taxon>Neoteleostei</taxon>
        <taxon>Acanthomorphata</taxon>
        <taxon>Anabantaria</taxon>
        <taxon>Synbranchiformes</taxon>
        <taxon>Synbranchidae</taxon>
        <taxon>Monopterus</taxon>
    </lineage>
</organism>
<sequence length="193" mass="22862">MESELLIGWQQEKAELKQEVCHLQEELSESRAEREELESRSRALNDRLSQLVSPSLALSLQVEAEQKQWKRRVREGREREARQALLIHRLQNKVLEYKSRCQCLELQLQDGLKQLLSTERRIRDEHSDSLESALIRLEEEQQAETNALLCEQLSQSEQANQALREDLQKLTADWTRAMEEVEQRESDWLREKQ</sequence>
<evidence type="ECO:0000313" key="5">
    <source>
        <dbReference type="Proteomes" id="UP000261600"/>
    </source>
</evidence>
<name>A0A3Q3K6R6_MONAL</name>